<dbReference type="InterPro" id="IPR058625">
    <property type="entry name" value="MdtA-like_BSH"/>
</dbReference>
<dbReference type="AlphaFoldDB" id="A0A1H8K0M5"/>
<dbReference type="SUPFAM" id="SSF111369">
    <property type="entry name" value="HlyD-like secretion proteins"/>
    <property type="match status" value="1"/>
</dbReference>
<dbReference type="NCBIfam" id="TIGR01730">
    <property type="entry name" value="RND_mfp"/>
    <property type="match status" value="1"/>
</dbReference>
<dbReference type="InterPro" id="IPR006143">
    <property type="entry name" value="RND_pump_MFP"/>
</dbReference>
<protein>
    <submittedName>
        <fullName evidence="4">RND family efflux transporter, MFP subunit</fullName>
    </submittedName>
</protein>
<sequence>MGGFVVGNGVGSSLWIMVKMASDKKDVADKLDPVPKDAAKTAVPPQVPALRPVVSATKAPVPRQRCWLWFGAGILAVGLSVAGYFQPWVTQPLVVAVEVATLAPVTRILAVNGRIASAQSVAVRPLVSGRLDALLVAEGDVVTAGQVLAQINAQAANASMRQAVAGLDAALVAQVGAVETYARSVALGRNIARSVLDAQARAVQSAGQEVARTTALVDQARIALENYTLRAPIAGDVLLLAVDPGQSVDPSLVLMTLADLTDLLVETDVDEGYATQISRGQLAVLQLAGEGEARPGRVGFVSSRVDVATGGLALKLMFDEGVEAPIGLTVTANIVVDQQDAALTLPRTALVTKDAEEGVFLVKDGTARFQPVEVVDWPAARLIVTKGLAVGDAMIVDGTGIEAGQAVRVMVP</sequence>
<dbReference type="EMBL" id="FOCO01000028">
    <property type="protein sequence ID" value="SEN85988.1"/>
    <property type="molecule type" value="Genomic_DNA"/>
</dbReference>
<dbReference type="Gene3D" id="2.40.50.100">
    <property type="match status" value="1"/>
</dbReference>
<keyword evidence="5" id="KW-1185">Reference proteome</keyword>
<evidence type="ECO:0000313" key="4">
    <source>
        <dbReference type="EMBL" id="SEN85988.1"/>
    </source>
</evidence>
<name>A0A1H8K0M5_9RHOB</name>
<evidence type="ECO:0000313" key="5">
    <source>
        <dbReference type="Proteomes" id="UP000183002"/>
    </source>
</evidence>
<evidence type="ECO:0000256" key="1">
    <source>
        <dbReference type="ARBA" id="ARBA00009477"/>
    </source>
</evidence>
<feature type="domain" description="Multidrug resistance protein MdtA-like barrel-sandwich hybrid" evidence="3">
    <location>
        <begin position="120"/>
        <end position="249"/>
    </location>
</feature>
<dbReference type="Gene3D" id="2.40.30.170">
    <property type="match status" value="1"/>
</dbReference>
<feature type="transmembrane region" description="Helical" evidence="2">
    <location>
        <begin position="66"/>
        <end position="85"/>
    </location>
</feature>
<dbReference type="GO" id="GO:0015562">
    <property type="term" value="F:efflux transmembrane transporter activity"/>
    <property type="evidence" value="ECO:0007669"/>
    <property type="project" value="TreeGrafter"/>
</dbReference>
<accession>A0A1H8K0M5</accession>
<keyword evidence="2" id="KW-0472">Membrane</keyword>
<dbReference type="Pfam" id="PF25917">
    <property type="entry name" value="BSH_RND"/>
    <property type="match status" value="1"/>
</dbReference>
<dbReference type="STRING" id="1077947.SAMN05216227_102818"/>
<comment type="similarity">
    <text evidence="1">Belongs to the membrane fusion protein (MFP) (TC 8.A.1) family.</text>
</comment>
<dbReference type="Proteomes" id="UP000183002">
    <property type="component" value="Unassembled WGS sequence"/>
</dbReference>
<dbReference type="GO" id="GO:1990281">
    <property type="term" value="C:efflux pump complex"/>
    <property type="evidence" value="ECO:0007669"/>
    <property type="project" value="TreeGrafter"/>
</dbReference>
<dbReference type="PANTHER" id="PTHR30469">
    <property type="entry name" value="MULTIDRUG RESISTANCE PROTEIN MDTA"/>
    <property type="match status" value="1"/>
</dbReference>
<reference evidence="4 5" key="1">
    <citation type="submission" date="2016-10" db="EMBL/GenBank/DDBJ databases">
        <authorList>
            <person name="de Groot N.N."/>
        </authorList>
    </citation>
    <scope>NUCLEOTIDE SEQUENCE [LARGE SCALE GENOMIC DNA]</scope>
    <source>
        <strain evidence="4 5">CGMCC 1.10836</strain>
    </source>
</reference>
<dbReference type="Gene3D" id="1.10.287.470">
    <property type="entry name" value="Helix hairpin bin"/>
    <property type="match status" value="1"/>
</dbReference>
<keyword evidence="2" id="KW-0812">Transmembrane</keyword>
<organism evidence="4 5">
    <name type="scientific">Pseudorhodobacter antarcticus</name>
    <dbReference type="NCBI Taxonomy" id="1077947"/>
    <lineage>
        <taxon>Bacteria</taxon>
        <taxon>Pseudomonadati</taxon>
        <taxon>Pseudomonadota</taxon>
        <taxon>Alphaproteobacteria</taxon>
        <taxon>Rhodobacterales</taxon>
        <taxon>Paracoccaceae</taxon>
        <taxon>Pseudorhodobacter</taxon>
    </lineage>
</organism>
<gene>
    <name evidence="4" type="ORF">SAMN05216227_102818</name>
</gene>
<dbReference type="PANTHER" id="PTHR30469:SF15">
    <property type="entry name" value="HLYD FAMILY OF SECRETION PROTEINS"/>
    <property type="match status" value="1"/>
</dbReference>
<keyword evidence="2" id="KW-1133">Transmembrane helix</keyword>
<proteinExistence type="inferred from homology"/>
<dbReference type="Gene3D" id="2.40.420.20">
    <property type="match status" value="1"/>
</dbReference>
<evidence type="ECO:0000256" key="2">
    <source>
        <dbReference type="SAM" id="Phobius"/>
    </source>
</evidence>
<evidence type="ECO:0000259" key="3">
    <source>
        <dbReference type="Pfam" id="PF25917"/>
    </source>
</evidence>
<dbReference type="OrthoDB" id="9791520at2"/>